<dbReference type="SUPFAM" id="SSF111369">
    <property type="entry name" value="HlyD-like secretion proteins"/>
    <property type="match status" value="1"/>
</dbReference>
<evidence type="ECO:0000256" key="1">
    <source>
        <dbReference type="ARBA" id="ARBA00004196"/>
    </source>
</evidence>
<evidence type="ECO:0000313" key="3">
    <source>
        <dbReference type="EMBL" id="RTY35717.1"/>
    </source>
</evidence>
<name>A0A432ASL1_CHLPH</name>
<dbReference type="PANTHER" id="PTHR32347:SF23">
    <property type="entry name" value="BLL5650 PROTEIN"/>
    <property type="match status" value="1"/>
</dbReference>
<keyword evidence="2" id="KW-0175">Coiled coil</keyword>
<comment type="subcellular location">
    <subcellularLocation>
        <location evidence="1">Cell envelope</location>
    </subcellularLocation>
</comment>
<dbReference type="Proteomes" id="UP000279908">
    <property type="component" value="Unassembled WGS sequence"/>
</dbReference>
<dbReference type="EMBL" id="RXYK01000021">
    <property type="protein sequence ID" value="RTY35717.1"/>
    <property type="molecule type" value="Genomic_DNA"/>
</dbReference>
<dbReference type="Gene3D" id="2.40.50.100">
    <property type="match status" value="1"/>
</dbReference>
<dbReference type="PANTHER" id="PTHR32347">
    <property type="entry name" value="EFFLUX SYSTEM COMPONENT YKNX-RELATED"/>
    <property type="match status" value="1"/>
</dbReference>
<proteinExistence type="predicted"/>
<comment type="caution">
    <text evidence="3">The sequence shown here is derived from an EMBL/GenBank/DDBJ whole genome shotgun (WGS) entry which is preliminary data.</text>
</comment>
<dbReference type="GO" id="GO:0030313">
    <property type="term" value="C:cell envelope"/>
    <property type="evidence" value="ECO:0007669"/>
    <property type="project" value="UniProtKB-SubCell"/>
</dbReference>
<protein>
    <submittedName>
        <fullName evidence="3">HlyD family efflux transporter periplasmic adaptor subunit</fullName>
    </submittedName>
</protein>
<dbReference type="Gene3D" id="1.10.287.470">
    <property type="entry name" value="Helix hairpin bin"/>
    <property type="match status" value="1"/>
</dbReference>
<evidence type="ECO:0000256" key="2">
    <source>
        <dbReference type="ARBA" id="ARBA00023054"/>
    </source>
</evidence>
<organism evidence="3 4">
    <name type="scientific">Chlorobium phaeovibrioides</name>
    <dbReference type="NCBI Taxonomy" id="1094"/>
    <lineage>
        <taxon>Bacteria</taxon>
        <taxon>Pseudomonadati</taxon>
        <taxon>Chlorobiota</taxon>
        <taxon>Chlorobiia</taxon>
        <taxon>Chlorobiales</taxon>
        <taxon>Chlorobiaceae</taxon>
        <taxon>Chlorobium/Pelodictyon group</taxon>
        <taxon>Chlorobium</taxon>
    </lineage>
</organism>
<gene>
    <name evidence="3" type="ORF">EKD02_09225</name>
</gene>
<dbReference type="AlphaFoldDB" id="A0A432ASL1"/>
<sequence>MAADTRINALSQLLDLERMARRAEDPQALRYVMVNETGSLVPCRQAAFWEAASGRVVALSGVSLPERNAPFVEWLERLMVELHRVAAEESVKDEMSPKAITAEDMPDDVARSWASWLPAHLLSIPIVAPGGELTGILVLARATPFAAHEPSLAAFLSEAYGHALHALRPKNRPTLSIASVKEFLRKDWKRTRWIAGGLLFVALFPVRMSALAPAEVSARNPWVVRAPIDGVVRSVDVSPNGDVKKGQRIVSMDRTTLENALAVTRQGRMVAEAEYRRAAQQAVFSRDNMSEMSILRVKVSRLRAEEEYAAAQLSRTVIAAEKSGIAVYGNQDDWNGRPVRTGERILSITDPGQAKLNIWLGVNDAISLEPGADVVLFLSTNPIWPVHCTLEYASYDPEVRPDGSMVYNLEAKFRDGGRLPRIGLKGTAKVYGRHVAMSYYLLRRPLAAIRQWLGV</sequence>
<evidence type="ECO:0000313" key="4">
    <source>
        <dbReference type="Proteomes" id="UP000279908"/>
    </source>
</evidence>
<accession>A0A432ASL1</accession>
<dbReference type="InterPro" id="IPR050465">
    <property type="entry name" value="UPF0194_transport"/>
</dbReference>
<reference evidence="3 4" key="1">
    <citation type="submission" date="2018-12" db="EMBL/GenBank/DDBJ databases">
        <authorList>
            <person name="Lunina O.N."/>
            <person name="Grouzdev D.S."/>
            <person name="Gorlenko V.M."/>
            <person name="Savvichev A.S."/>
        </authorList>
    </citation>
    <scope>NUCLEOTIDE SEQUENCE [LARGE SCALE GENOMIC DNA]</scope>
    <source>
        <strain evidence="3 4">BrKhr-17</strain>
    </source>
</reference>
<dbReference type="RefSeq" id="WP_126385174.1">
    <property type="nucleotide sequence ID" value="NZ_RXYK01000021.1"/>
</dbReference>